<sequence length="427" mass="47761">MSIAVLPSYSSCRFASSECSHESSLPDEAVQEPPTYSFQPYADEETVAFTPRMGPTTPNGNFVRCWPQATLILRDQDPEARLPRYGRGGRVIGELGLKSTSKVVKVTATLFGEMSLSVADCGTEEVILVDKSQVLWQDDEQDVQQNRCPSILPIYIQFPQVYQLDGKNYRLPPSFEATFLGLPALFARCIYTLSVTITRTRSYRLASWTTHKTYITMVNFRPRSRPQRPVVLLDSVFASIKPLPEEWLQVVSTMDTRFNSGMRPIECHFFIPSVQTFGISDSIPFHVQLCSSIESLRELLPPNCSLLKPDMEDSTASGSEDGHAPKRRHSLRADSFVIKVSIARQVAVEMQGKRRFRSFTLGTGTMTPVPPFAGSSRPQQMGCYDMKEGDVVLDWKGEVKCWQDVNTGGFASGNLLVKVRASGFRKL</sequence>
<comment type="caution">
    <text evidence="1">The sequence shown here is derived from an EMBL/GenBank/DDBJ whole genome shotgun (WGS) entry which is preliminary data.</text>
</comment>
<protein>
    <recommendedName>
        <fullName evidence="3">Arrestin-like N-terminal domain-containing protein</fullName>
    </recommendedName>
</protein>
<evidence type="ECO:0008006" key="3">
    <source>
        <dbReference type="Google" id="ProtNLM"/>
    </source>
</evidence>
<dbReference type="InParanoid" id="A0A409YD91"/>
<proteinExistence type="predicted"/>
<dbReference type="Proteomes" id="UP000284842">
    <property type="component" value="Unassembled WGS sequence"/>
</dbReference>
<dbReference type="EMBL" id="NHTK01001281">
    <property type="protein sequence ID" value="PPR00983.1"/>
    <property type="molecule type" value="Genomic_DNA"/>
</dbReference>
<evidence type="ECO:0000313" key="2">
    <source>
        <dbReference type="Proteomes" id="UP000284842"/>
    </source>
</evidence>
<keyword evidence="2" id="KW-1185">Reference proteome</keyword>
<organism evidence="1 2">
    <name type="scientific">Panaeolus cyanescens</name>
    <dbReference type="NCBI Taxonomy" id="181874"/>
    <lineage>
        <taxon>Eukaryota</taxon>
        <taxon>Fungi</taxon>
        <taxon>Dikarya</taxon>
        <taxon>Basidiomycota</taxon>
        <taxon>Agaricomycotina</taxon>
        <taxon>Agaricomycetes</taxon>
        <taxon>Agaricomycetidae</taxon>
        <taxon>Agaricales</taxon>
        <taxon>Agaricineae</taxon>
        <taxon>Galeropsidaceae</taxon>
        <taxon>Panaeolus</taxon>
    </lineage>
</organism>
<reference evidence="1 2" key="1">
    <citation type="journal article" date="2018" name="Evol. Lett.">
        <title>Horizontal gene cluster transfer increased hallucinogenic mushroom diversity.</title>
        <authorList>
            <person name="Reynolds H.T."/>
            <person name="Vijayakumar V."/>
            <person name="Gluck-Thaler E."/>
            <person name="Korotkin H.B."/>
            <person name="Matheny P.B."/>
            <person name="Slot J.C."/>
        </authorList>
    </citation>
    <scope>NUCLEOTIDE SEQUENCE [LARGE SCALE GENOMIC DNA]</scope>
    <source>
        <strain evidence="1 2">2629</strain>
    </source>
</reference>
<accession>A0A409YD91</accession>
<name>A0A409YD91_9AGAR</name>
<gene>
    <name evidence="1" type="ORF">CVT24_000277</name>
</gene>
<dbReference type="AlphaFoldDB" id="A0A409YD91"/>
<dbReference type="OrthoDB" id="3252135at2759"/>
<evidence type="ECO:0000313" key="1">
    <source>
        <dbReference type="EMBL" id="PPR00983.1"/>
    </source>
</evidence>